<dbReference type="PANTHER" id="PTHR46101">
    <property type="match status" value="1"/>
</dbReference>
<evidence type="ECO:0000256" key="2">
    <source>
        <dbReference type="ARBA" id="ARBA00009533"/>
    </source>
</evidence>
<dbReference type="Gene3D" id="3.40.640.10">
    <property type="entry name" value="Type I PLP-dependent aspartate aminotransferase-like (Major domain)"/>
    <property type="match status" value="1"/>
</dbReference>
<dbReference type="InterPro" id="IPR015424">
    <property type="entry name" value="PyrdxlP-dep_Trfase"/>
</dbReference>
<dbReference type="Pfam" id="PF00282">
    <property type="entry name" value="Pyridoxal_deC"/>
    <property type="match status" value="1"/>
</dbReference>
<evidence type="ECO:0000256" key="4">
    <source>
        <dbReference type="ARBA" id="ARBA00022898"/>
    </source>
</evidence>
<evidence type="ECO:0000256" key="3">
    <source>
        <dbReference type="ARBA" id="ARBA00022793"/>
    </source>
</evidence>
<gene>
    <name evidence="8" type="ORF">Air01nite_40930</name>
</gene>
<protein>
    <recommendedName>
        <fullName evidence="10">Histidine decarboxylase</fullName>
    </recommendedName>
</protein>
<evidence type="ECO:0000256" key="5">
    <source>
        <dbReference type="ARBA" id="ARBA00023239"/>
    </source>
</evidence>
<dbReference type="SUPFAM" id="SSF53383">
    <property type="entry name" value="PLP-dependent transferases"/>
    <property type="match status" value="1"/>
</dbReference>
<dbReference type="NCBIfam" id="NF002748">
    <property type="entry name" value="PRK02769.1"/>
    <property type="match status" value="1"/>
</dbReference>
<dbReference type="InterPro" id="IPR051151">
    <property type="entry name" value="Group_II_Decarboxylase"/>
</dbReference>
<comment type="similarity">
    <text evidence="2 6">Belongs to the group II decarboxylase family.</text>
</comment>
<dbReference type="Proteomes" id="UP000624325">
    <property type="component" value="Unassembled WGS sequence"/>
</dbReference>
<keyword evidence="9" id="KW-1185">Reference proteome</keyword>
<organism evidence="8 9">
    <name type="scientific">Asanoa iriomotensis</name>
    <dbReference type="NCBI Taxonomy" id="234613"/>
    <lineage>
        <taxon>Bacteria</taxon>
        <taxon>Bacillati</taxon>
        <taxon>Actinomycetota</taxon>
        <taxon>Actinomycetes</taxon>
        <taxon>Micromonosporales</taxon>
        <taxon>Micromonosporaceae</taxon>
        <taxon>Asanoa</taxon>
    </lineage>
</organism>
<accession>A0ABQ4C5D8</accession>
<comment type="caution">
    <text evidence="8">The sequence shown here is derived from an EMBL/GenBank/DDBJ whole genome shotgun (WGS) entry which is preliminary data.</text>
</comment>
<reference evidence="8 9" key="1">
    <citation type="submission" date="2021-01" db="EMBL/GenBank/DDBJ databases">
        <title>Whole genome shotgun sequence of Asanoa iriomotensis NBRC 100142.</title>
        <authorList>
            <person name="Komaki H."/>
            <person name="Tamura T."/>
        </authorList>
    </citation>
    <scope>NUCLEOTIDE SEQUENCE [LARGE SCALE GENOMIC DNA]</scope>
    <source>
        <strain evidence="8 9">NBRC 100142</strain>
    </source>
</reference>
<dbReference type="EMBL" id="BONC01000028">
    <property type="protein sequence ID" value="GIF57998.1"/>
    <property type="molecule type" value="Genomic_DNA"/>
</dbReference>
<sequence length="430" mass="45683">MTNDPAATTAPAAATMANPTASAAQGYVAARLAKLSARLDAAGDALGFPAASDVDWSPLADIFSRGLLNNLGDPFVDGLFPFHSKDFERDAIGILADLFRAPADDGWGYIAANASEATVYGLDLARRLHPDAIVLHSAAAHPAVAKAARLLAMRSVVVRTDTRGELDYDDLADQVAARRDRPIVVVANAGTTFTEAVDDVRRVTAVLDELAVPVERRFILVDAALSGIPLATLDPAARPGFDFADGADCVFVSGHKFLATPMPCAAVIVKASVRSRAPVVSYTGSPDATISTSRNGHAALAIWYALTIFGRDGLTARAVNARDLAAYLHTALGERDWPAWRNPHAMTVTLTIPPEQIRTRWRLADHGGRSHIVCTPGVTREHINTFLAAIDNHRPTPEPDNSTGQVASVNGRRVPRQLRPGATAVAGDHR</sequence>
<dbReference type="InterPro" id="IPR002129">
    <property type="entry name" value="PyrdxlP-dep_de-COase"/>
</dbReference>
<evidence type="ECO:0000313" key="9">
    <source>
        <dbReference type="Proteomes" id="UP000624325"/>
    </source>
</evidence>
<name>A0ABQ4C5D8_9ACTN</name>
<evidence type="ECO:0000256" key="1">
    <source>
        <dbReference type="ARBA" id="ARBA00001933"/>
    </source>
</evidence>
<proteinExistence type="inferred from homology"/>
<keyword evidence="3" id="KW-0210">Decarboxylase</keyword>
<dbReference type="RefSeq" id="WP_203704331.1">
    <property type="nucleotide sequence ID" value="NZ_BAAALU010000024.1"/>
</dbReference>
<keyword evidence="4 6" id="KW-0663">Pyridoxal phosphate</keyword>
<evidence type="ECO:0008006" key="10">
    <source>
        <dbReference type="Google" id="ProtNLM"/>
    </source>
</evidence>
<keyword evidence="5 6" id="KW-0456">Lyase</keyword>
<evidence type="ECO:0000313" key="8">
    <source>
        <dbReference type="EMBL" id="GIF57998.1"/>
    </source>
</evidence>
<dbReference type="InterPro" id="IPR015421">
    <property type="entry name" value="PyrdxlP-dep_Trfase_major"/>
</dbReference>
<evidence type="ECO:0000256" key="6">
    <source>
        <dbReference type="RuleBase" id="RU000382"/>
    </source>
</evidence>
<dbReference type="PANTHER" id="PTHR46101:SF2">
    <property type="entry name" value="SERINE DECARBOXYLASE"/>
    <property type="match status" value="1"/>
</dbReference>
<feature type="compositionally biased region" description="Polar residues" evidence="7">
    <location>
        <begin position="399"/>
        <end position="408"/>
    </location>
</feature>
<evidence type="ECO:0000256" key="7">
    <source>
        <dbReference type="SAM" id="MobiDB-lite"/>
    </source>
</evidence>
<comment type="cofactor">
    <cofactor evidence="1 6">
        <name>pyridoxal 5'-phosphate</name>
        <dbReference type="ChEBI" id="CHEBI:597326"/>
    </cofactor>
</comment>
<feature type="region of interest" description="Disordered" evidence="7">
    <location>
        <begin position="392"/>
        <end position="430"/>
    </location>
</feature>